<feature type="transmembrane region" description="Helical" evidence="5">
    <location>
        <begin position="157"/>
        <end position="179"/>
    </location>
</feature>
<protein>
    <submittedName>
        <fullName evidence="7">AraC-type DNA-binding protein</fullName>
    </submittedName>
</protein>
<keyword evidence="5" id="KW-0812">Transmembrane</keyword>
<feature type="region of interest" description="Disordered" evidence="4">
    <location>
        <begin position="226"/>
        <end position="248"/>
    </location>
</feature>
<dbReference type="AlphaFoldDB" id="A0A1T5CHH0"/>
<keyword evidence="3" id="KW-0804">Transcription</keyword>
<sequence>MPSYILVAVICVSLLSVYISVRAGLRSPMERYIRCFLGYLALHATHAWLVRIYFPDNLRLDYLAPYGLLYGPSLYFAYQVAAGLPLKMRHVLPHTLPFFVFLVCYLLWLAFPSWGAAHARVLGLSLYGTLSLSFLLYAIWALFFRRASPDAERNEDIRMVSVMAMVLAFIAVVFLVFTYSGFSNGYFRSRFQGSIIFLTMLSAAMILFANIIRRLVARPDTAHEEIDPIPEDEIRRPADTEDTQGDGRYQKSAISPELLDAYEGELRQLMKEKQVYLDDGLSLATLAQLLKIPKHHLSQVFSIRIGKNFNTYINEHRINHSIMLMRSHPEMTIAEIFFNSGFTAKASFNRYFKQFHGCTPTEYRSRIAAK</sequence>
<accession>A0A1T5CHH0</accession>
<evidence type="ECO:0000313" key="7">
    <source>
        <dbReference type="EMBL" id="SKB58942.1"/>
    </source>
</evidence>
<dbReference type="PROSITE" id="PS01124">
    <property type="entry name" value="HTH_ARAC_FAMILY_2"/>
    <property type="match status" value="1"/>
</dbReference>
<dbReference type="InterPro" id="IPR018060">
    <property type="entry name" value="HTH_AraC"/>
</dbReference>
<dbReference type="SUPFAM" id="SSF46689">
    <property type="entry name" value="Homeodomain-like"/>
    <property type="match status" value="1"/>
</dbReference>
<name>A0A1T5CHH0_9SPHI</name>
<dbReference type="Pfam" id="PF12833">
    <property type="entry name" value="HTH_18"/>
    <property type="match status" value="1"/>
</dbReference>
<keyword evidence="5" id="KW-1133">Transmembrane helix</keyword>
<dbReference type="STRING" id="623280.SAMN05660226_02241"/>
<evidence type="ECO:0000256" key="4">
    <source>
        <dbReference type="SAM" id="MobiDB-lite"/>
    </source>
</evidence>
<dbReference type="Proteomes" id="UP000190541">
    <property type="component" value="Unassembled WGS sequence"/>
</dbReference>
<evidence type="ECO:0000256" key="1">
    <source>
        <dbReference type="ARBA" id="ARBA00023015"/>
    </source>
</evidence>
<dbReference type="PANTHER" id="PTHR43280">
    <property type="entry name" value="ARAC-FAMILY TRANSCRIPTIONAL REGULATOR"/>
    <property type="match status" value="1"/>
</dbReference>
<feature type="transmembrane region" description="Helical" evidence="5">
    <location>
        <begin position="191"/>
        <end position="212"/>
    </location>
</feature>
<feature type="transmembrane region" description="Helical" evidence="5">
    <location>
        <begin position="66"/>
        <end position="84"/>
    </location>
</feature>
<dbReference type="SMART" id="SM00342">
    <property type="entry name" value="HTH_ARAC"/>
    <property type="match status" value="1"/>
</dbReference>
<dbReference type="EMBL" id="FUYS01000004">
    <property type="protein sequence ID" value="SKB58942.1"/>
    <property type="molecule type" value="Genomic_DNA"/>
</dbReference>
<dbReference type="GO" id="GO:0003700">
    <property type="term" value="F:DNA-binding transcription factor activity"/>
    <property type="evidence" value="ECO:0007669"/>
    <property type="project" value="InterPro"/>
</dbReference>
<dbReference type="PANTHER" id="PTHR43280:SF29">
    <property type="entry name" value="ARAC-FAMILY TRANSCRIPTIONAL REGULATOR"/>
    <property type="match status" value="1"/>
</dbReference>
<evidence type="ECO:0000256" key="5">
    <source>
        <dbReference type="SAM" id="Phobius"/>
    </source>
</evidence>
<keyword evidence="5" id="KW-0472">Membrane</keyword>
<dbReference type="GO" id="GO:0043565">
    <property type="term" value="F:sequence-specific DNA binding"/>
    <property type="evidence" value="ECO:0007669"/>
    <property type="project" value="InterPro"/>
</dbReference>
<feature type="domain" description="HTH araC/xylS-type" evidence="6">
    <location>
        <begin position="267"/>
        <end position="366"/>
    </location>
</feature>
<reference evidence="7 8" key="1">
    <citation type="submission" date="2017-02" db="EMBL/GenBank/DDBJ databases">
        <authorList>
            <person name="Peterson S.W."/>
        </authorList>
    </citation>
    <scope>NUCLEOTIDE SEQUENCE [LARGE SCALE GENOMIC DNA]</scope>
    <source>
        <strain evidence="7 8">DSM 22899</strain>
    </source>
</reference>
<dbReference type="Gene3D" id="1.10.10.60">
    <property type="entry name" value="Homeodomain-like"/>
    <property type="match status" value="2"/>
</dbReference>
<keyword evidence="2 7" id="KW-0238">DNA-binding</keyword>
<organism evidence="7 8">
    <name type="scientific">Parapedobacter luteus</name>
    <dbReference type="NCBI Taxonomy" id="623280"/>
    <lineage>
        <taxon>Bacteria</taxon>
        <taxon>Pseudomonadati</taxon>
        <taxon>Bacteroidota</taxon>
        <taxon>Sphingobacteriia</taxon>
        <taxon>Sphingobacteriales</taxon>
        <taxon>Sphingobacteriaceae</taxon>
        <taxon>Parapedobacter</taxon>
    </lineage>
</organism>
<evidence type="ECO:0000259" key="6">
    <source>
        <dbReference type="PROSITE" id="PS01124"/>
    </source>
</evidence>
<gene>
    <name evidence="7" type="ORF">SAMN05660226_02241</name>
</gene>
<dbReference type="InterPro" id="IPR009057">
    <property type="entry name" value="Homeodomain-like_sf"/>
</dbReference>
<evidence type="ECO:0000256" key="3">
    <source>
        <dbReference type="ARBA" id="ARBA00023163"/>
    </source>
</evidence>
<feature type="transmembrane region" description="Helical" evidence="5">
    <location>
        <begin position="6"/>
        <end position="25"/>
    </location>
</feature>
<feature type="compositionally biased region" description="Basic and acidic residues" evidence="4">
    <location>
        <begin position="226"/>
        <end position="239"/>
    </location>
</feature>
<feature type="transmembrane region" description="Helical" evidence="5">
    <location>
        <begin position="32"/>
        <end position="54"/>
    </location>
</feature>
<evidence type="ECO:0000256" key="2">
    <source>
        <dbReference type="ARBA" id="ARBA00023125"/>
    </source>
</evidence>
<feature type="transmembrane region" description="Helical" evidence="5">
    <location>
        <begin position="96"/>
        <end position="114"/>
    </location>
</feature>
<proteinExistence type="predicted"/>
<keyword evidence="8" id="KW-1185">Reference proteome</keyword>
<keyword evidence="1" id="KW-0805">Transcription regulation</keyword>
<feature type="transmembrane region" description="Helical" evidence="5">
    <location>
        <begin position="126"/>
        <end position="145"/>
    </location>
</feature>
<evidence type="ECO:0000313" key="8">
    <source>
        <dbReference type="Proteomes" id="UP000190541"/>
    </source>
</evidence>